<evidence type="ECO:0000256" key="2">
    <source>
        <dbReference type="ARBA" id="ARBA00006577"/>
    </source>
</evidence>
<sequence>MTGNRLVQVVQDKSHIEITFQLMLLDNIIVDETSEGEILDFTIGDGTFLPKLEEMLIGLEQGTTAKLTLSPERAFGLSDPDNIHSMPRQEFPEELVLQEGSVVGFQTPAGEEVLGTVREISEHSVLVDFNHPLADKTIIFIATIQTILS</sequence>
<keyword evidence="5" id="KW-0413">Isomerase</keyword>
<comment type="catalytic activity">
    <reaction evidence="1">
        <text>[protein]-peptidylproline (omega=180) = [protein]-peptidylproline (omega=0)</text>
        <dbReference type="Rhea" id="RHEA:16237"/>
        <dbReference type="Rhea" id="RHEA-COMP:10747"/>
        <dbReference type="Rhea" id="RHEA-COMP:10748"/>
        <dbReference type="ChEBI" id="CHEBI:83833"/>
        <dbReference type="ChEBI" id="CHEBI:83834"/>
        <dbReference type="EC" id="5.2.1.8"/>
    </reaction>
</comment>
<dbReference type="Pfam" id="PF00254">
    <property type="entry name" value="FKBP_C"/>
    <property type="match status" value="1"/>
</dbReference>
<dbReference type="Gene3D" id="3.10.50.40">
    <property type="match status" value="1"/>
</dbReference>
<dbReference type="InterPro" id="IPR046357">
    <property type="entry name" value="PPIase_dom_sf"/>
</dbReference>
<evidence type="ECO:0000313" key="7">
    <source>
        <dbReference type="EMBL" id="VAW49833.1"/>
    </source>
</evidence>
<reference evidence="7" key="1">
    <citation type="submission" date="2018-06" db="EMBL/GenBank/DDBJ databases">
        <authorList>
            <person name="Zhirakovskaya E."/>
        </authorList>
    </citation>
    <scope>NUCLEOTIDE SEQUENCE</scope>
</reference>
<evidence type="ECO:0000256" key="4">
    <source>
        <dbReference type="ARBA" id="ARBA00023110"/>
    </source>
</evidence>
<evidence type="ECO:0000256" key="3">
    <source>
        <dbReference type="ARBA" id="ARBA00013194"/>
    </source>
</evidence>
<dbReference type="PANTHER" id="PTHR47861">
    <property type="entry name" value="FKBP-TYPE PEPTIDYL-PROLYL CIS-TRANS ISOMERASE SLYD"/>
    <property type="match status" value="1"/>
</dbReference>
<dbReference type="GO" id="GO:0003755">
    <property type="term" value="F:peptidyl-prolyl cis-trans isomerase activity"/>
    <property type="evidence" value="ECO:0007669"/>
    <property type="project" value="UniProtKB-KW"/>
</dbReference>
<gene>
    <name evidence="7" type="ORF">MNBD_GAMMA04-204</name>
</gene>
<accession>A0A3B0WBX9</accession>
<dbReference type="Gene3D" id="2.40.10.330">
    <property type="match status" value="1"/>
</dbReference>
<evidence type="ECO:0000256" key="1">
    <source>
        <dbReference type="ARBA" id="ARBA00000971"/>
    </source>
</evidence>
<proteinExistence type="inferred from homology"/>
<organism evidence="7">
    <name type="scientific">hydrothermal vent metagenome</name>
    <dbReference type="NCBI Taxonomy" id="652676"/>
    <lineage>
        <taxon>unclassified sequences</taxon>
        <taxon>metagenomes</taxon>
        <taxon>ecological metagenomes</taxon>
    </lineage>
</organism>
<comment type="similarity">
    <text evidence="2">Belongs to the FKBP-type PPIase family.</text>
</comment>
<protein>
    <recommendedName>
        <fullName evidence="3">peptidylprolyl isomerase</fullName>
        <ecNumber evidence="3">5.2.1.8</ecNumber>
    </recommendedName>
</protein>
<dbReference type="EMBL" id="UOFB01000397">
    <property type="protein sequence ID" value="VAW49833.1"/>
    <property type="molecule type" value="Genomic_DNA"/>
</dbReference>
<dbReference type="PANTHER" id="PTHR47861:SF4">
    <property type="entry name" value="FKBP-TYPE 16 KDA PEPTIDYL-PROLYL CIS-TRANS ISOMERASE"/>
    <property type="match status" value="1"/>
</dbReference>
<dbReference type="AlphaFoldDB" id="A0A3B0WBX9"/>
<evidence type="ECO:0000256" key="5">
    <source>
        <dbReference type="ARBA" id="ARBA00023235"/>
    </source>
</evidence>
<name>A0A3B0WBX9_9ZZZZ</name>
<keyword evidence="4" id="KW-0697">Rotamase</keyword>
<evidence type="ECO:0000259" key="6">
    <source>
        <dbReference type="PROSITE" id="PS50059"/>
    </source>
</evidence>
<dbReference type="InterPro" id="IPR001179">
    <property type="entry name" value="PPIase_FKBP_dom"/>
</dbReference>
<dbReference type="InterPro" id="IPR048261">
    <property type="entry name" value="SlpA/SlyD-like_ins_sf"/>
</dbReference>
<dbReference type="PROSITE" id="PS50059">
    <property type="entry name" value="FKBP_PPIASE"/>
    <property type="match status" value="1"/>
</dbReference>
<feature type="domain" description="PPIase FKBP-type" evidence="6">
    <location>
        <begin position="13"/>
        <end position="87"/>
    </location>
</feature>
<dbReference type="SUPFAM" id="SSF54534">
    <property type="entry name" value="FKBP-like"/>
    <property type="match status" value="1"/>
</dbReference>
<dbReference type="EC" id="5.2.1.8" evidence="3"/>